<feature type="domain" description="N-acetyltransferase" evidence="4">
    <location>
        <begin position="163"/>
        <end position="239"/>
    </location>
</feature>
<comment type="similarity">
    <text evidence="3">Belongs to the metallo-dependent hydrolases superfamily.</text>
</comment>
<keyword evidence="1 3" id="KW-0210">Decarboxylase</keyword>
<evidence type="ECO:0000256" key="2">
    <source>
        <dbReference type="ARBA" id="ARBA00023239"/>
    </source>
</evidence>
<dbReference type="GO" id="GO:0019748">
    <property type="term" value="P:secondary metabolic process"/>
    <property type="evidence" value="ECO:0007669"/>
    <property type="project" value="TreeGrafter"/>
</dbReference>
<dbReference type="GO" id="GO:0016747">
    <property type="term" value="F:acyltransferase activity, transferring groups other than amino-acyl groups"/>
    <property type="evidence" value="ECO:0007669"/>
    <property type="project" value="InterPro"/>
</dbReference>
<dbReference type="PANTHER" id="PTHR21240">
    <property type="entry name" value="2-AMINO-3-CARBOXYLMUCONATE-6-SEMIALDEHYDE DECARBOXYLASE"/>
    <property type="match status" value="1"/>
</dbReference>
<dbReference type="AlphaFoldDB" id="A0A6A5QT03"/>
<proteinExistence type="inferred from homology"/>
<dbReference type="OrthoDB" id="191270at2759"/>
<name>A0A6A5QT03_AMPQU</name>
<dbReference type="InterPro" id="IPR000182">
    <property type="entry name" value="GNAT_dom"/>
</dbReference>
<keyword evidence="2 3" id="KW-0456">Lyase</keyword>
<dbReference type="PANTHER" id="PTHR21240:SF28">
    <property type="entry name" value="ISO-OROTATE DECARBOXYLASE (EUROFUNG)"/>
    <property type="match status" value="1"/>
</dbReference>
<organism evidence="5 6">
    <name type="scientific">Ampelomyces quisqualis</name>
    <name type="common">Powdery mildew agent</name>
    <dbReference type="NCBI Taxonomy" id="50730"/>
    <lineage>
        <taxon>Eukaryota</taxon>
        <taxon>Fungi</taxon>
        <taxon>Dikarya</taxon>
        <taxon>Ascomycota</taxon>
        <taxon>Pezizomycotina</taxon>
        <taxon>Dothideomycetes</taxon>
        <taxon>Pleosporomycetidae</taxon>
        <taxon>Pleosporales</taxon>
        <taxon>Pleosporineae</taxon>
        <taxon>Phaeosphaeriaceae</taxon>
        <taxon>Ampelomyces</taxon>
    </lineage>
</organism>
<dbReference type="Pfam" id="PF13508">
    <property type="entry name" value="Acetyltransf_7"/>
    <property type="match status" value="1"/>
</dbReference>
<protein>
    <recommendedName>
        <fullName evidence="4">N-acetyltransferase domain-containing protein</fullName>
    </recommendedName>
</protein>
<evidence type="ECO:0000256" key="1">
    <source>
        <dbReference type="ARBA" id="ARBA00022793"/>
    </source>
</evidence>
<reference evidence="5" key="1">
    <citation type="journal article" date="2020" name="Stud. Mycol.">
        <title>101 Dothideomycetes genomes: a test case for predicting lifestyles and emergence of pathogens.</title>
        <authorList>
            <person name="Haridas S."/>
            <person name="Albert R."/>
            <person name="Binder M."/>
            <person name="Bloem J."/>
            <person name="Labutti K."/>
            <person name="Salamov A."/>
            <person name="Andreopoulos B."/>
            <person name="Baker S."/>
            <person name="Barry K."/>
            <person name="Bills G."/>
            <person name="Bluhm B."/>
            <person name="Cannon C."/>
            <person name="Castanera R."/>
            <person name="Culley D."/>
            <person name="Daum C."/>
            <person name="Ezra D."/>
            <person name="Gonzalez J."/>
            <person name="Henrissat B."/>
            <person name="Kuo A."/>
            <person name="Liang C."/>
            <person name="Lipzen A."/>
            <person name="Lutzoni F."/>
            <person name="Magnuson J."/>
            <person name="Mondo S."/>
            <person name="Nolan M."/>
            <person name="Ohm R."/>
            <person name="Pangilinan J."/>
            <person name="Park H.-J."/>
            <person name="Ramirez L."/>
            <person name="Alfaro M."/>
            <person name="Sun H."/>
            <person name="Tritt A."/>
            <person name="Yoshinaga Y."/>
            <person name="Zwiers L.-H."/>
            <person name="Turgeon B."/>
            <person name="Goodwin S."/>
            <person name="Spatafora J."/>
            <person name="Crous P."/>
            <person name="Grigoriev I."/>
        </authorList>
    </citation>
    <scope>NUCLEOTIDE SEQUENCE</scope>
    <source>
        <strain evidence="5">HMLAC05119</strain>
    </source>
</reference>
<dbReference type="InterPro" id="IPR006680">
    <property type="entry name" value="Amidohydro-rel"/>
</dbReference>
<evidence type="ECO:0000313" key="5">
    <source>
        <dbReference type="EMBL" id="KAF1918542.1"/>
    </source>
</evidence>
<dbReference type="InterPro" id="IPR032466">
    <property type="entry name" value="Metal_Hydrolase"/>
</dbReference>
<dbReference type="InterPro" id="IPR032465">
    <property type="entry name" value="ACMSD"/>
</dbReference>
<dbReference type="Gene3D" id="3.20.20.140">
    <property type="entry name" value="Metal-dependent hydrolases"/>
    <property type="match status" value="1"/>
</dbReference>
<dbReference type="FunFam" id="3.20.20.140:FF:000055">
    <property type="entry name" value="Uracil-5-carboxylate decarboxylase"/>
    <property type="match status" value="1"/>
</dbReference>
<dbReference type="SUPFAM" id="SSF55729">
    <property type="entry name" value="Acyl-CoA N-acyltransferases (Nat)"/>
    <property type="match status" value="1"/>
</dbReference>
<gene>
    <name evidence="5" type="ORF">BDU57DRAFT_473284</name>
</gene>
<dbReference type="GO" id="GO:0016831">
    <property type="term" value="F:carboxy-lyase activity"/>
    <property type="evidence" value="ECO:0007669"/>
    <property type="project" value="UniProtKB-KW"/>
</dbReference>
<dbReference type="EMBL" id="ML979134">
    <property type="protein sequence ID" value="KAF1918542.1"/>
    <property type="molecule type" value="Genomic_DNA"/>
</dbReference>
<dbReference type="CDD" id="cd04301">
    <property type="entry name" value="NAT_SF"/>
    <property type="match status" value="1"/>
</dbReference>
<keyword evidence="6" id="KW-1185">Reference proteome</keyword>
<evidence type="ECO:0000313" key="6">
    <source>
        <dbReference type="Proteomes" id="UP000800096"/>
    </source>
</evidence>
<dbReference type="GO" id="GO:0005829">
    <property type="term" value="C:cytosol"/>
    <property type="evidence" value="ECO:0007669"/>
    <property type="project" value="TreeGrafter"/>
</dbReference>
<evidence type="ECO:0000256" key="3">
    <source>
        <dbReference type="RuleBase" id="RU366045"/>
    </source>
</evidence>
<dbReference type="Proteomes" id="UP000800096">
    <property type="component" value="Unassembled WGS sequence"/>
</dbReference>
<dbReference type="SUPFAM" id="SSF51556">
    <property type="entry name" value="Metallo-dependent hydrolases"/>
    <property type="match status" value="1"/>
</dbReference>
<dbReference type="Pfam" id="PF04909">
    <property type="entry name" value="Amidohydro_2"/>
    <property type="match status" value="1"/>
</dbReference>
<dbReference type="PROSITE" id="PS51186">
    <property type="entry name" value="GNAT"/>
    <property type="match status" value="1"/>
</dbReference>
<dbReference type="GO" id="GO:0016787">
    <property type="term" value="F:hydrolase activity"/>
    <property type="evidence" value="ECO:0007669"/>
    <property type="project" value="InterPro"/>
</dbReference>
<evidence type="ECO:0000259" key="4">
    <source>
        <dbReference type="PROSITE" id="PS51186"/>
    </source>
</evidence>
<dbReference type="InterPro" id="IPR016181">
    <property type="entry name" value="Acyl_CoA_acyltransferase"/>
</dbReference>
<dbReference type="Gene3D" id="3.40.630.30">
    <property type="match status" value="1"/>
</dbReference>
<accession>A0A6A5QT03</accession>
<sequence length="672" mass="74520">MASSNDEIRISLAETEKDIIQANHCISEAFGRQAKDAVWMAMNPGWETEVGQAINAQAMVKRWKSITTNKHGKPNTLFVKATLPDPEKQDQRQVVGMAIWTQLSNVEGYGNKFTGDIAESLSGLDDTDRRFADQIFRSLWKRRIEYIKQVSESGRNPPAIFTLDMCAVHPDFQRRGIARKLTQYGLDEATQRGGLECTTEGSAMGRAVYRRLGFKDEGVGDIVDPSLVRSSPYMRDSMLHRSLTLTAGGMAISVEWGSNFQATPPARQKLGQTFKMTQAPLTTLPKIAYSKSLLDLLHHRLTSRLSPTDTMPVVDIHTHVYPPKYMDLLRSRDTVPYVRTFPDAPESARLIILPGEDDPSMPSTSRGRPIGSEYYDIKEKIAFMDLHNIDKSVISLANPWLDFLPKQEAGEAAKSINDDVNDQCSQYPGRLYFFGTLPLSASTEVITAEIERLSTLEYARGVIMGTSGLGQGLDDAKLDPVYAALEKHQQLIFLHPHYGLPASVYGPRASEYGHVLPLALGFPLETTIAVTRMLLSGVWDRFQKLDVLLAHSGGTLPFLAGRIESCILHDGHLKKHGVTEKRRDVWDILKTNIYLDAVIYSEVGLGAAFDASGADRLLFGTDHPFFPPLEEDAKEWHSVNANYGAISKAFASNDKNAQAVLGGNAARILRLD</sequence>